<organism evidence="1 2">
    <name type="scientific">Trifolium pratense</name>
    <name type="common">Red clover</name>
    <dbReference type="NCBI Taxonomy" id="57577"/>
    <lineage>
        <taxon>Eukaryota</taxon>
        <taxon>Viridiplantae</taxon>
        <taxon>Streptophyta</taxon>
        <taxon>Embryophyta</taxon>
        <taxon>Tracheophyta</taxon>
        <taxon>Spermatophyta</taxon>
        <taxon>Magnoliopsida</taxon>
        <taxon>eudicotyledons</taxon>
        <taxon>Gunneridae</taxon>
        <taxon>Pentapetalae</taxon>
        <taxon>rosids</taxon>
        <taxon>fabids</taxon>
        <taxon>Fabales</taxon>
        <taxon>Fabaceae</taxon>
        <taxon>Papilionoideae</taxon>
        <taxon>50 kb inversion clade</taxon>
        <taxon>NPAAA clade</taxon>
        <taxon>Hologalegina</taxon>
        <taxon>IRL clade</taxon>
        <taxon>Trifolieae</taxon>
        <taxon>Trifolium</taxon>
    </lineage>
</organism>
<evidence type="ECO:0000313" key="1">
    <source>
        <dbReference type="EMBL" id="CAJ2628510.1"/>
    </source>
</evidence>
<proteinExistence type="predicted"/>
<gene>
    <name evidence="1" type="ORF">MILVUS5_LOCUS724</name>
</gene>
<sequence>MFEVTSAFGKSEIEALNMMDELSKNGVERLIKENQLDALLAIGLDASPVLAIGGYPAITVPAGICFGGLEGTKPKLIEISYDFEQS</sequence>
<protein>
    <submittedName>
        <fullName evidence="1">Uncharacterized protein</fullName>
    </submittedName>
</protein>
<dbReference type="EMBL" id="CASHSV030000001">
    <property type="protein sequence ID" value="CAJ2628510.1"/>
    <property type="molecule type" value="Genomic_DNA"/>
</dbReference>
<accession>A0ACB0I8U5</accession>
<evidence type="ECO:0000313" key="2">
    <source>
        <dbReference type="Proteomes" id="UP001177021"/>
    </source>
</evidence>
<comment type="caution">
    <text evidence="1">The sequence shown here is derived from an EMBL/GenBank/DDBJ whole genome shotgun (WGS) entry which is preliminary data.</text>
</comment>
<keyword evidence="2" id="KW-1185">Reference proteome</keyword>
<name>A0ACB0I8U5_TRIPR</name>
<dbReference type="Proteomes" id="UP001177021">
    <property type="component" value="Unassembled WGS sequence"/>
</dbReference>
<reference evidence="1" key="1">
    <citation type="submission" date="2023-10" db="EMBL/GenBank/DDBJ databases">
        <authorList>
            <person name="Rodriguez Cubillos JULIANA M."/>
            <person name="De Vega J."/>
        </authorList>
    </citation>
    <scope>NUCLEOTIDE SEQUENCE</scope>
</reference>